<accession>A0AAN0MHY0</accession>
<sequence length="502" mass="55023">MTYEQMPIVEAELHELLLDLENYRIPTRRDDEAGALKYLFASEDVLGAARLILRDGYFDNEVPIVMLASATDGVPTYIVLEGNRRVSALKALHDPTIVPGHETEIRSLLKRYAVEAESLPERIRVLVAPDRATAAPHVARLHTGISKRRWSRDQQATFYYSLLDAQTTVDDVKAQYPDVEVARFMKMAVMRRFLSAAPFSDQTLRQYAGGILTMSAFEYAYRNKDIAAAIGVEFDKDGLLLPRTLTPEKIAAKLPKKKLDALEYLVGEFRARRLSTRSPELKKSSREPHQHFVDRLNGISTPAAPQPTPATQSPSSGPSQSGSTDPSSGSSARAEGAGPTPSGPANGAGSRGPNHPDTKDTLDLAGLDYKNAPLNLKLRYLELRKISVSNLPIAAAILMRSVLEATIKVHFESAATPATGELSDVFKCVKQSYGQEKSLRSTVGIIQSGNAQKHGSIQWFNLIAHSADALVSADDVRQAWKVVNPLLRHLLRPLSQVSTATP</sequence>
<organism evidence="2 3">
    <name type="scientific">Brooklawnia propionicigenes</name>
    <dbReference type="NCBI Taxonomy" id="3041175"/>
    <lineage>
        <taxon>Bacteria</taxon>
        <taxon>Bacillati</taxon>
        <taxon>Actinomycetota</taxon>
        <taxon>Actinomycetes</taxon>
        <taxon>Propionibacteriales</taxon>
        <taxon>Propionibacteriaceae</taxon>
        <taxon>Brooklawnia</taxon>
    </lineage>
</organism>
<name>A0AAN0MHY0_9ACTN</name>
<dbReference type="RefSeq" id="WP_286264636.1">
    <property type="nucleotide sequence ID" value="NZ_AP028056.1"/>
</dbReference>
<protein>
    <submittedName>
        <fullName evidence="2">Uncharacterized protein</fullName>
    </submittedName>
</protein>
<evidence type="ECO:0000256" key="1">
    <source>
        <dbReference type="SAM" id="MobiDB-lite"/>
    </source>
</evidence>
<feature type="compositionally biased region" description="Low complexity" evidence="1">
    <location>
        <begin position="309"/>
        <end position="338"/>
    </location>
</feature>
<gene>
    <name evidence="2" type="ORF">brsh051_20220</name>
</gene>
<proteinExistence type="predicted"/>
<dbReference type="EMBL" id="AP028056">
    <property type="protein sequence ID" value="BEH02741.1"/>
    <property type="molecule type" value="Genomic_DNA"/>
</dbReference>
<evidence type="ECO:0000313" key="3">
    <source>
        <dbReference type="Proteomes" id="UP001431656"/>
    </source>
</evidence>
<dbReference type="Proteomes" id="UP001431656">
    <property type="component" value="Chromosome"/>
</dbReference>
<keyword evidence="3" id="KW-1185">Reference proteome</keyword>
<evidence type="ECO:0000313" key="2">
    <source>
        <dbReference type="EMBL" id="BEH02741.1"/>
    </source>
</evidence>
<dbReference type="AlphaFoldDB" id="A0AAN0MHY0"/>
<reference evidence="2" key="1">
    <citation type="journal article" date="2024" name="Int. J. Syst. Evol. Microbiol.">
        <title>Brooklawnia propionicigenes sp. nov., a facultatively anaerobic, propionate-producing bacterium isolated from a methanogenic reactor treating waste from cattle farms.</title>
        <authorList>
            <person name="Akita Y."/>
            <person name="Ueki A."/>
            <person name="Tonouchi A."/>
            <person name="Sugawara Y."/>
            <person name="Honma S."/>
            <person name="Kaku N."/>
            <person name="Ueki K."/>
        </authorList>
    </citation>
    <scope>NUCLEOTIDE SEQUENCE</scope>
    <source>
        <strain evidence="2">SH051</strain>
    </source>
</reference>
<dbReference type="KEGG" id="broo:brsh051_20220"/>
<feature type="region of interest" description="Disordered" evidence="1">
    <location>
        <begin position="297"/>
        <end position="363"/>
    </location>
</feature>